<dbReference type="SUPFAM" id="SSF46785">
    <property type="entry name" value="Winged helix' DNA-binding domain"/>
    <property type="match status" value="1"/>
</dbReference>
<dbReference type="InterPro" id="IPR036388">
    <property type="entry name" value="WH-like_DNA-bd_sf"/>
</dbReference>
<dbReference type="InterPro" id="IPR029016">
    <property type="entry name" value="GAF-like_dom_sf"/>
</dbReference>
<keyword evidence="3 5" id="KW-0346">Stress response</keyword>
<dbReference type="Gene3D" id="3.30.450.40">
    <property type="match status" value="1"/>
</dbReference>
<dbReference type="InterPro" id="IPR005104">
    <property type="entry name" value="WHTH_HrcA_DNA-bd"/>
</dbReference>
<dbReference type="AlphaFoldDB" id="A0A0G1M4W7"/>
<comment type="similarity">
    <text evidence="5">Belongs to the HrcA family.</text>
</comment>
<keyword evidence="2 5" id="KW-0805">Transcription regulation</keyword>
<dbReference type="InterPro" id="IPR036390">
    <property type="entry name" value="WH_DNA-bd_sf"/>
</dbReference>
<evidence type="ECO:0000259" key="6">
    <source>
        <dbReference type="Pfam" id="PF01628"/>
    </source>
</evidence>
<dbReference type="GO" id="GO:0003677">
    <property type="term" value="F:DNA binding"/>
    <property type="evidence" value="ECO:0007669"/>
    <property type="project" value="InterPro"/>
</dbReference>
<organism evidence="8 9">
    <name type="scientific">Candidatus Amesbacteria bacterium GW2011_GWC2_45_19</name>
    <dbReference type="NCBI Taxonomy" id="1618366"/>
    <lineage>
        <taxon>Bacteria</taxon>
        <taxon>Candidatus Amesiibacteriota</taxon>
    </lineage>
</organism>
<evidence type="ECO:0000313" key="9">
    <source>
        <dbReference type="Proteomes" id="UP000034264"/>
    </source>
</evidence>
<name>A0A0G1M4W7_9BACT</name>
<dbReference type="SUPFAM" id="SSF55781">
    <property type="entry name" value="GAF domain-like"/>
    <property type="match status" value="1"/>
</dbReference>
<protein>
    <recommendedName>
        <fullName evidence="5">Heat-inducible transcription repressor HrcA</fullName>
    </recommendedName>
</protein>
<dbReference type="InterPro" id="IPR002571">
    <property type="entry name" value="HrcA"/>
</dbReference>
<dbReference type="PANTHER" id="PTHR34824:SF1">
    <property type="entry name" value="HEAT-INDUCIBLE TRANSCRIPTION REPRESSOR HRCA"/>
    <property type="match status" value="1"/>
</dbReference>
<gene>
    <name evidence="5" type="primary">hrcA</name>
    <name evidence="8" type="ORF">UX05_C0004G0116</name>
</gene>
<evidence type="ECO:0000259" key="7">
    <source>
        <dbReference type="Pfam" id="PF03444"/>
    </source>
</evidence>
<evidence type="ECO:0000256" key="2">
    <source>
        <dbReference type="ARBA" id="ARBA00023015"/>
    </source>
</evidence>
<dbReference type="InterPro" id="IPR021153">
    <property type="entry name" value="HrcA_C"/>
</dbReference>
<dbReference type="GO" id="GO:0045892">
    <property type="term" value="P:negative regulation of DNA-templated transcription"/>
    <property type="evidence" value="ECO:0007669"/>
    <property type="project" value="UniProtKB-UniRule"/>
</dbReference>
<dbReference type="PATRIC" id="fig|1618366.3.peg.470"/>
<keyword evidence="1 5" id="KW-0678">Repressor</keyword>
<dbReference type="PANTHER" id="PTHR34824">
    <property type="entry name" value="HEAT-INDUCIBLE TRANSCRIPTION REPRESSOR HRCA"/>
    <property type="match status" value="1"/>
</dbReference>
<comment type="function">
    <text evidence="5">Negative regulator of class I heat shock genes (grpE-dnaK-dnaJ and groELS operons). Prevents heat-shock induction of these operons.</text>
</comment>
<dbReference type="Pfam" id="PF03444">
    <property type="entry name" value="WHD_HrcA"/>
    <property type="match status" value="1"/>
</dbReference>
<feature type="domain" description="Heat-inducible transcription repressor HrcA C-terminal" evidence="6">
    <location>
        <begin position="105"/>
        <end position="228"/>
    </location>
</feature>
<dbReference type="Pfam" id="PF01628">
    <property type="entry name" value="HrcA"/>
    <property type="match status" value="1"/>
</dbReference>
<keyword evidence="4 5" id="KW-0804">Transcription</keyword>
<reference evidence="8 9" key="1">
    <citation type="journal article" date="2015" name="Nature">
        <title>rRNA introns, odd ribosomes, and small enigmatic genomes across a large radiation of phyla.</title>
        <authorList>
            <person name="Brown C.T."/>
            <person name="Hug L.A."/>
            <person name="Thomas B.C."/>
            <person name="Sharon I."/>
            <person name="Castelle C.J."/>
            <person name="Singh A."/>
            <person name="Wilkins M.J."/>
            <person name="Williams K.H."/>
            <person name="Banfield J.F."/>
        </authorList>
    </citation>
    <scope>NUCLEOTIDE SEQUENCE [LARGE SCALE GENOMIC DNA]</scope>
</reference>
<feature type="domain" description="Winged helix-turn-helix transcription repressor HrcA DNA-binding" evidence="7">
    <location>
        <begin position="4"/>
        <end position="73"/>
    </location>
</feature>
<comment type="caution">
    <text evidence="8">The sequence shown here is derived from an EMBL/GenBank/DDBJ whole genome shotgun (WGS) entry which is preliminary data.</text>
</comment>
<evidence type="ECO:0000313" key="8">
    <source>
        <dbReference type="EMBL" id="KKU03107.1"/>
    </source>
</evidence>
<accession>A0A0G1M4W7</accession>
<evidence type="ECO:0000256" key="1">
    <source>
        <dbReference type="ARBA" id="ARBA00022491"/>
    </source>
</evidence>
<evidence type="ECO:0000256" key="4">
    <source>
        <dbReference type="ARBA" id="ARBA00023163"/>
    </source>
</evidence>
<sequence>MDTNLTTRQIRILKCLIEEYINTAEAVGSEVLDRKYSLGVSPATIRNEMAALTEVGLLKQLHTSAGRVPTPEALRFYIGHLMQEKKMSVTEEVAAKEKVWDSRFDFDRLMRHTTLALADRTKNLSVAVTDAGDVYYAGTANILSTPEFYDIDVTRTVLTLLDQETRIRQLFFDRQYDPAETVHIVFGQDLGWGDYFEPVGFAFTPFAAGSGRRGILGLIGPCRLNFPVVLPTLRYFSELVSGMTSGW</sequence>
<dbReference type="HAMAP" id="MF_00081">
    <property type="entry name" value="HrcA"/>
    <property type="match status" value="1"/>
</dbReference>
<dbReference type="Proteomes" id="UP000034264">
    <property type="component" value="Unassembled WGS sequence"/>
</dbReference>
<evidence type="ECO:0000256" key="3">
    <source>
        <dbReference type="ARBA" id="ARBA00023016"/>
    </source>
</evidence>
<dbReference type="Gene3D" id="1.10.10.10">
    <property type="entry name" value="Winged helix-like DNA-binding domain superfamily/Winged helix DNA-binding domain"/>
    <property type="match status" value="1"/>
</dbReference>
<dbReference type="EMBL" id="LCKS01000004">
    <property type="protein sequence ID" value="KKU03107.1"/>
    <property type="molecule type" value="Genomic_DNA"/>
</dbReference>
<proteinExistence type="inferred from homology"/>
<evidence type="ECO:0000256" key="5">
    <source>
        <dbReference type="HAMAP-Rule" id="MF_00081"/>
    </source>
</evidence>